<keyword evidence="3" id="KW-1185">Reference proteome</keyword>
<gene>
    <name evidence="2" type="ORF">ACFPOG_10140</name>
</gene>
<name>A0ABW0K5B0_9BACL</name>
<organism evidence="2 3">
    <name type="scientific">Paenibacillus aestuarii</name>
    <dbReference type="NCBI Taxonomy" id="516965"/>
    <lineage>
        <taxon>Bacteria</taxon>
        <taxon>Bacillati</taxon>
        <taxon>Bacillota</taxon>
        <taxon>Bacilli</taxon>
        <taxon>Bacillales</taxon>
        <taxon>Paenibacillaceae</taxon>
        <taxon>Paenibacillus</taxon>
    </lineage>
</organism>
<comment type="caution">
    <text evidence="2">The sequence shown here is derived from an EMBL/GenBank/DDBJ whole genome shotgun (WGS) entry which is preliminary data.</text>
</comment>
<sequence>MAFDYSTLVGKQVRLDRGGPESRLGRVVAVGTDYVVLLSEKDGLLYYNTQHVKSMTLNTKDAVEAYESNVAQPQPMTLKIMEGENFAALLLGMKNLWCQVNRGGHESVQGVLSEVNDGHITMVVNHELVTIFTYHIKSISYGVKNENQNQNQEEKKEQKQDNNQKK</sequence>
<feature type="compositionally biased region" description="Basic and acidic residues" evidence="1">
    <location>
        <begin position="152"/>
        <end position="166"/>
    </location>
</feature>
<dbReference type="EMBL" id="JBHSMJ010000009">
    <property type="protein sequence ID" value="MFC5448623.1"/>
    <property type="molecule type" value="Genomic_DNA"/>
</dbReference>
<accession>A0ABW0K5B0</accession>
<protein>
    <recommendedName>
        <fullName evidence="4">Spore coat protein</fullName>
    </recommendedName>
</protein>
<dbReference type="Proteomes" id="UP001596044">
    <property type="component" value="Unassembled WGS sequence"/>
</dbReference>
<evidence type="ECO:0000256" key="1">
    <source>
        <dbReference type="SAM" id="MobiDB-lite"/>
    </source>
</evidence>
<evidence type="ECO:0008006" key="4">
    <source>
        <dbReference type="Google" id="ProtNLM"/>
    </source>
</evidence>
<dbReference type="RefSeq" id="WP_270878284.1">
    <property type="nucleotide sequence ID" value="NZ_JAQFVF010000018.1"/>
</dbReference>
<evidence type="ECO:0000313" key="3">
    <source>
        <dbReference type="Proteomes" id="UP001596044"/>
    </source>
</evidence>
<reference evidence="3" key="1">
    <citation type="journal article" date="2019" name="Int. J. Syst. Evol. Microbiol.">
        <title>The Global Catalogue of Microorganisms (GCM) 10K type strain sequencing project: providing services to taxonomists for standard genome sequencing and annotation.</title>
        <authorList>
            <consortium name="The Broad Institute Genomics Platform"/>
            <consortium name="The Broad Institute Genome Sequencing Center for Infectious Disease"/>
            <person name="Wu L."/>
            <person name="Ma J."/>
        </authorList>
    </citation>
    <scope>NUCLEOTIDE SEQUENCE [LARGE SCALE GENOMIC DNA]</scope>
    <source>
        <strain evidence="3">KACC 11904</strain>
    </source>
</reference>
<evidence type="ECO:0000313" key="2">
    <source>
        <dbReference type="EMBL" id="MFC5448623.1"/>
    </source>
</evidence>
<feature type="region of interest" description="Disordered" evidence="1">
    <location>
        <begin position="146"/>
        <end position="166"/>
    </location>
</feature>
<proteinExistence type="predicted"/>